<keyword evidence="1" id="KW-0175">Coiled coil</keyword>
<name>A0AB39UTK0_9GAMM</name>
<dbReference type="KEGG" id="tcd:AAIA72_10845"/>
<dbReference type="RefSeq" id="WP_369600336.1">
    <property type="nucleotide sequence ID" value="NZ_CP154858.1"/>
</dbReference>
<dbReference type="AlphaFoldDB" id="A0AB39UTK0"/>
<accession>A0AB39UTK0</accession>
<feature type="coiled-coil region" evidence="1">
    <location>
        <begin position="278"/>
        <end position="305"/>
    </location>
</feature>
<proteinExistence type="predicted"/>
<evidence type="ECO:0000313" key="2">
    <source>
        <dbReference type="EMBL" id="XDT71301.1"/>
    </source>
</evidence>
<reference evidence="2" key="1">
    <citation type="submission" date="2024-05" db="EMBL/GenBank/DDBJ databases">
        <title>Genome sequencing of novel strain.</title>
        <authorList>
            <person name="Ganbat D."/>
            <person name="Ganbat S."/>
            <person name="Lee S.-J."/>
        </authorList>
    </citation>
    <scope>NUCLEOTIDE SEQUENCE</scope>
    <source>
        <strain evidence="2">SMD15-11</strain>
    </source>
</reference>
<gene>
    <name evidence="2" type="ORF">AAIA72_10845</name>
</gene>
<evidence type="ECO:0000256" key="1">
    <source>
        <dbReference type="SAM" id="Coils"/>
    </source>
</evidence>
<organism evidence="2">
    <name type="scientific">Thermohahella caldifontis</name>
    <dbReference type="NCBI Taxonomy" id="3142973"/>
    <lineage>
        <taxon>Bacteria</taxon>
        <taxon>Pseudomonadati</taxon>
        <taxon>Pseudomonadota</taxon>
        <taxon>Gammaproteobacteria</taxon>
        <taxon>Oceanospirillales</taxon>
        <taxon>Hahellaceae</taxon>
        <taxon>Thermohahella</taxon>
    </lineage>
</organism>
<dbReference type="EMBL" id="CP154858">
    <property type="protein sequence ID" value="XDT71301.1"/>
    <property type="molecule type" value="Genomic_DNA"/>
</dbReference>
<sequence>MMASAGKLFKALLAAGIVLLAYKIYTYVPDWFVSRGKKLMVQIETGERSLAEFSEVLSRVRKDPERWQVLRDPAQKESWDKRLTELTQAFKAERDIVEREIEPVVNGDRIYQSSLNSVLKETETKVRGLNDEIRRLLRRPDLLWKIHETRHEMLGEAGRWLADIEQTCRKTIDRYYRRRKANGGSTSLATPPVVLDVYCSARKDQERLLWKFPVSFEAPANPGIARLLYPSKRRTWQEAEEQLIRIVEIRSKADEYLGSVARQVAEDRPDYDLLLSAYEHLSNERNEARMLADSLESQLVQLDELSIKVLIDQRVTFRIRIKRESWCEESGCSGKSDYEYPPINVSEEVYRYFHTQAPQELAFEKDGLMALQIPEKWWRALSLDPHESWPESHTSAVFVAEDLIEHTQHSYARVSNGQVTFSQWEDVSPDYYREHFEHLGMAIDSKPLGWFEAEAIKTAQPPGLVLVEPPVTKAGVVSGENAYGMWRQDERGTYWTFRNTYGVLSLLIPGGRYDLDTWVAWVKQGEAELRSRTASQAAQPPIFLPEYYVYRPDFFGDRNQFGTFGRLTYTVPQLRHSAFALANPRLVAAALNGENIGNRPGSGAGYTPGIPTTFQVTGPEAIRFARQRISTAAGDPAAPENRLLAVDARRAAEASSNTATAG</sequence>
<protein>
    <submittedName>
        <fullName evidence="2">Uncharacterized protein</fullName>
    </submittedName>
</protein>